<accession>A0AAU7D6R4</accession>
<feature type="compositionally biased region" description="Basic residues" evidence="1">
    <location>
        <begin position="248"/>
        <end position="259"/>
    </location>
</feature>
<gene>
    <name evidence="2" type="ORF">P8936_14710</name>
</gene>
<reference evidence="2" key="1">
    <citation type="submission" date="2023-03" db="EMBL/GenBank/DDBJ databases">
        <title>Edaphobacter sp.</title>
        <authorList>
            <person name="Huber K.J."/>
            <person name="Papendorf J."/>
            <person name="Pilke C."/>
            <person name="Bunk B."/>
            <person name="Sproeer C."/>
            <person name="Pester M."/>
        </authorList>
    </citation>
    <scope>NUCLEOTIDE SEQUENCE</scope>
    <source>
        <strain evidence="2">DSM 109920</strain>
    </source>
</reference>
<protein>
    <submittedName>
        <fullName evidence="2">Uncharacterized protein</fullName>
    </submittedName>
</protein>
<dbReference type="AlphaFoldDB" id="A0AAU7D6R4"/>
<organism evidence="2">
    <name type="scientific">Edaphobacter paludis</name>
    <dbReference type="NCBI Taxonomy" id="3035702"/>
    <lineage>
        <taxon>Bacteria</taxon>
        <taxon>Pseudomonadati</taxon>
        <taxon>Acidobacteriota</taxon>
        <taxon>Terriglobia</taxon>
        <taxon>Terriglobales</taxon>
        <taxon>Acidobacteriaceae</taxon>
        <taxon>Edaphobacter</taxon>
    </lineage>
</organism>
<feature type="region of interest" description="Disordered" evidence="1">
    <location>
        <begin position="236"/>
        <end position="259"/>
    </location>
</feature>
<proteinExistence type="predicted"/>
<dbReference type="EMBL" id="CP121195">
    <property type="protein sequence ID" value="XBH12933.1"/>
    <property type="molecule type" value="Genomic_DNA"/>
</dbReference>
<evidence type="ECO:0000256" key="1">
    <source>
        <dbReference type="SAM" id="MobiDB-lite"/>
    </source>
</evidence>
<evidence type="ECO:0000313" key="2">
    <source>
        <dbReference type="EMBL" id="XBH12933.1"/>
    </source>
</evidence>
<name>A0AAU7D6R4_9BACT</name>
<dbReference type="RefSeq" id="WP_348269591.1">
    <property type="nucleotide sequence ID" value="NZ_CP121195.1"/>
</dbReference>
<sequence length="259" mass="28403">MSCREVLEPGAAACVECGTRVGQPGHGVRESVAQDAPALSPNRNTLSYSEDRNSRKFEASLTDSAMHGLGDVFGELFAQRGVGRVVLPAAARTLVRDTIVETKNLPPAQPEAEVPVVESKQGVHSPEKDKALKIFSVNGEAIELVDNRLKAKSAADYYKRLTYLFIYAQELLLGRTLAPKSELIVVLKEAKVYDANCRFWLKQKKGFTVDAEERMKLIAGAREQAVKVLDEALDNNLPDDWNPDTKAAKPRAAKKKASK</sequence>